<dbReference type="eggNOG" id="COG0845">
    <property type="taxonomic scope" value="Bacteria"/>
</dbReference>
<evidence type="ECO:0000256" key="3">
    <source>
        <dbReference type="ARBA" id="ARBA00022448"/>
    </source>
</evidence>
<comment type="caution">
    <text evidence="10">The sequence shown here is derived from an EMBL/GenBank/DDBJ whole genome shotgun (WGS) entry which is preliminary data.</text>
</comment>
<dbReference type="Pfam" id="PF25944">
    <property type="entry name" value="Beta-barrel_RND"/>
    <property type="match status" value="1"/>
</dbReference>
<feature type="domain" description="Multidrug resistance protein MdtA-like beta-barrel" evidence="8">
    <location>
        <begin position="236"/>
        <end position="317"/>
    </location>
</feature>
<dbReference type="InterPro" id="IPR058627">
    <property type="entry name" value="MdtA-like_C"/>
</dbReference>
<dbReference type="EMBL" id="AOMT01000026">
    <property type="protein sequence ID" value="KDN24826.1"/>
    <property type="molecule type" value="Genomic_DNA"/>
</dbReference>
<evidence type="ECO:0000313" key="10">
    <source>
        <dbReference type="EMBL" id="KDN24826.1"/>
    </source>
</evidence>
<dbReference type="GO" id="GO:0019898">
    <property type="term" value="C:extrinsic component of membrane"/>
    <property type="evidence" value="ECO:0007669"/>
    <property type="project" value="InterPro"/>
</dbReference>
<dbReference type="Proteomes" id="UP000035860">
    <property type="component" value="Unassembled WGS sequence"/>
</dbReference>
<keyword evidence="3" id="KW-0813">Transport</keyword>
<dbReference type="InterPro" id="IPR058625">
    <property type="entry name" value="MdtA-like_BSH"/>
</dbReference>
<keyword evidence="11" id="KW-1185">Reference proteome</keyword>
<feature type="domain" description="Multidrug resistance protein MdtA-like C-terminal permuted SH3" evidence="9">
    <location>
        <begin position="322"/>
        <end position="385"/>
    </location>
</feature>
<sequence>MYNSNDIYLTSYIMTNKKFKKPLIIIIILMIGVACATFFFYQKQPPKQQYLTHTAGLANIESTVIAGGQVYAEELIDVGAQATGRVDRLHVKLGQRVKKGEPIADIDATQQKNALKDDEASYKSLLAQHDIKKIQLAQIEHEFNQQKQGYQAGVVAKIDYTKAKTALSTAQKELNASMAQLEQAKLKIATAKTNLAYTRITAPMDGVVVAVVTKEGQNINAMQSSPTIIRLAQIDTVQIKAKFSEADIPKLKTGMNAHFTILGLPNRQFEATLQDLELFPIDTTAQSGAVYYYGLLSVPNPDHELFIGMTANVTVVIDKKEQALTIPMTALSKQLSDDTFEVQVIDDEHSSTPTIETRTIKTGINDKLSTEVLSGLTQGEKVVVATSDGTVESVSIGL</sequence>
<evidence type="ECO:0000313" key="11">
    <source>
        <dbReference type="Proteomes" id="UP000035860"/>
    </source>
</evidence>
<organism evidence="10 11">
    <name type="scientific">Moraxella bovoculi 237</name>
    <dbReference type="NCBI Taxonomy" id="743974"/>
    <lineage>
        <taxon>Bacteria</taxon>
        <taxon>Pseudomonadati</taxon>
        <taxon>Pseudomonadota</taxon>
        <taxon>Gammaproteobacteria</taxon>
        <taxon>Moraxellales</taxon>
        <taxon>Moraxellaceae</taxon>
        <taxon>Moraxella</taxon>
    </lineage>
</organism>
<keyword evidence="6" id="KW-1133">Transmembrane helix</keyword>
<comment type="subcellular location">
    <subcellularLocation>
        <location evidence="1">Cell membrane</location>
    </subcellularLocation>
</comment>
<protein>
    <submittedName>
        <fullName evidence="10">Macrolide-specific efflux protein MacA</fullName>
    </submittedName>
</protein>
<evidence type="ECO:0000259" key="8">
    <source>
        <dbReference type="Pfam" id="PF25944"/>
    </source>
</evidence>
<dbReference type="InterPro" id="IPR058626">
    <property type="entry name" value="MdtA-like_b-barrel"/>
</dbReference>
<dbReference type="NCBIfam" id="TIGR01730">
    <property type="entry name" value="RND_mfp"/>
    <property type="match status" value="1"/>
</dbReference>
<dbReference type="PANTHER" id="PTHR30469">
    <property type="entry name" value="MULTIDRUG RESISTANCE PROTEIN MDTA"/>
    <property type="match status" value="1"/>
</dbReference>
<evidence type="ECO:0000256" key="5">
    <source>
        <dbReference type="SAM" id="Coils"/>
    </source>
</evidence>
<feature type="coiled-coil region" evidence="5">
    <location>
        <begin position="167"/>
        <end position="194"/>
    </location>
</feature>
<name>A0A066UBP0_9GAMM</name>
<evidence type="ECO:0000256" key="4">
    <source>
        <dbReference type="ARBA" id="ARBA00023054"/>
    </source>
</evidence>
<keyword evidence="4 5" id="KW-0175">Coiled coil</keyword>
<dbReference type="Pfam" id="PF25967">
    <property type="entry name" value="RND-MFP_C"/>
    <property type="match status" value="1"/>
</dbReference>
<dbReference type="Gene3D" id="2.40.50.100">
    <property type="match status" value="1"/>
</dbReference>
<evidence type="ECO:0000256" key="2">
    <source>
        <dbReference type="ARBA" id="ARBA00009477"/>
    </source>
</evidence>
<evidence type="ECO:0000259" key="7">
    <source>
        <dbReference type="Pfam" id="PF25917"/>
    </source>
</evidence>
<feature type="transmembrane region" description="Helical" evidence="6">
    <location>
        <begin position="23"/>
        <end position="41"/>
    </location>
</feature>
<dbReference type="Pfam" id="PF25917">
    <property type="entry name" value="BSH_RND"/>
    <property type="match status" value="1"/>
</dbReference>
<dbReference type="Gene3D" id="6.10.140.1990">
    <property type="match status" value="1"/>
</dbReference>
<feature type="domain" description="Multidrug resistance protein MdtA-like barrel-sandwich hybrid" evidence="7">
    <location>
        <begin position="76"/>
        <end position="229"/>
    </location>
</feature>
<keyword evidence="6" id="KW-0472">Membrane</keyword>
<reference evidence="10 11" key="1">
    <citation type="journal article" date="2014" name="Genome Announc.">
        <title>Draft Genome Sequence of Moraxella bovoculi Strain 237T (ATCC BAA-1259T) Isolated from a Calf with Infectious Bovine Keratoconjunctivitis.</title>
        <authorList>
            <person name="Calcutt M.J."/>
            <person name="Foecking M.F."/>
            <person name="Martin N.T."/>
            <person name="Mhlanga-Mutangadura T."/>
            <person name="Reilly T.J."/>
        </authorList>
    </citation>
    <scope>NUCLEOTIDE SEQUENCE [LARGE SCALE GENOMIC DNA]</scope>
    <source>
        <strain evidence="10 11">237</strain>
    </source>
</reference>
<dbReference type="PANTHER" id="PTHR30469:SF33">
    <property type="entry name" value="SLR1207 PROTEIN"/>
    <property type="match status" value="1"/>
</dbReference>
<dbReference type="GO" id="GO:1990961">
    <property type="term" value="P:xenobiotic detoxification by transmembrane export across the plasma membrane"/>
    <property type="evidence" value="ECO:0007669"/>
    <property type="project" value="InterPro"/>
</dbReference>
<evidence type="ECO:0000256" key="6">
    <source>
        <dbReference type="SAM" id="Phobius"/>
    </source>
</evidence>
<evidence type="ECO:0000256" key="1">
    <source>
        <dbReference type="ARBA" id="ARBA00004236"/>
    </source>
</evidence>
<dbReference type="GO" id="GO:0030313">
    <property type="term" value="C:cell envelope"/>
    <property type="evidence" value="ECO:0007669"/>
    <property type="project" value="UniProtKB-SubCell"/>
</dbReference>
<dbReference type="SUPFAM" id="SSF111369">
    <property type="entry name" value="HlyD-like secretion proteins"/>
    <property type="match status" value="1"/>
</dbReference>
<dbReference type="GO" id="GO:1990195">
    <property type="term" value="C:macrolide transmembrane transporter complex"/>
    <property type="evidence" value="ECO:0007669"/>
    <property type="project" value="InterPro"/>
</dbReference>
<evidence type="ECO:0000259" key="9">
    <source>
        <dbReference type="Pfam" id="PF25967"/>
    </source>
</evidence>
<dbReference type="GO" id="GO:1990281">
    <property type="term" value="C:efflux pump complex"/>
    <property type="evidence" value="ECO:0007669"/>
    <property type="project" value="TreeGrafter"/>
</dbReference>
<comment type="similarity">
    <text evidence="2">Belongs to the membrane fusion protein (MFP) (TC 8.A.1) family.</text>
</comment>
<keyword evidence="6" id="KW-0812">Transmembrane</keyword>
<accession>A0A066UBP0</accession>
<dbReference type="Gene3D" id="2.40.30.170">
    <property type="match status" value="1"/>
</dbReference>
<proteinExistence type="inferred from homology"/>
<dbReference type="InterPro" id="IPR030190">
    <property type="entry name" value="MacA_alpha-hairpin_sf"/>
</dbReference>
<dbReference type="AlphaFoldDB" id="A0A066UBP0"/>
<dbReference type="GO" id="GO:0015562">
    <property type="term" value="F:efflux transmembrane transporter activity"/>
    <property type="evidence" value="ECO:0007669"/>
    <property type="project" value="TreeGrafter"/>
</dbReference>
<dbReference type="InterPro" id="IPR006143">
    <property type="entry name" value="RND_pump_MFP"/>
</dbReference>
<gene>
    <name evidence="10" type="ORF">MBO_07683</name>
</gene>